<evidence type="ECO:0000313" key="6">
    <source>
        <dbReference type="EMBL" id="KAH6653591.1"/>
    </source>
</evidence>
<dbReference type="CDD" id="cd15489">
    <property type="entry name" value="PHD_SF"/>
    <property type="match status" value="1"/>
</dbReference>
<dbReference type="EMBL" id="JAGPXC010000005">
    <property type="protein sequence ID" value="KAH6653591.1"/>
    <property type="molecule type" value="Genomic_DNA"/>
</dbReference>
<proteinExistence type="predicted"/>
<reference evidence="6" key="1">
    <citation type="journal article" date="2021" name="Nat. Commun.">
        <title>Genetic determinants of endophytism in the Arabidopsis root mycobiome.</title>
        <authorList>
            <person name="Mesny F."/>
            <person name="Miyauchi S."/>
            <person name="Thiergart T."/>
            <person name="Pickel B."/>
            <person name="Atanasova L."/>
            <person name="Karlsson M."/>
            <person name="Huettel B."/>
            <person name="Barry K.W."/>
            <person name="Haridas S."/>
            <person name="Chen C."/>
            <person name="Bauer D."/>
            <person name="Andreopoulos W."/>
            <person name="Pangilinan J."/>
            <person name="LaButti K."/>
            <person name="Riley R."/>
            <person name="Lipzen A."/>
            <person name="Clum A."/>
            <person name="Drula E."/>
            <person name="Henrissat B."/>
            <person name="Kohler A."/>
            <person name="Grigoriev I.V."/>
            <person name="Martin F.M."/>
            <person name="Hacquard S."/>
        </authorList>
    </citation>
    <scope>NUCLEOTIDE SEQUENCE</scope>
    <source>
        <strain evidence="6">MPI-SDFR-AT-0073</strain>
    </source>
</reference>
<evidence type="ECO:0000313" key="7">
    <source>
        <dbReference type="Proteomes" id="UP000758603"/>
    </source>
</evidence>
<evidence type="ECO:0000256" key="1">
    <source>
        <dbReference type="ARBA" id="ARBA00022723"/>
    </source>
</evidence>
<accession>A0A9P8UK06</accession>
<comment type="caution">
    <text evidence="6">The sequence shown here is derived from an EMBL/GenBank/DDBJ whole genome shotgun (WGS) entry which is preliminary data.</text>
</comment>
<dbReference type="InterPro" id="IPR011990">
    <property type="entry name" value="TPR-like_helical_dom_sf"/>
</dbReference>
<feature type="coiled-coil region" evidence="4">
    <location>
        <begin position="611"/>
        <end position="653"/>
    </location>
</feature>
<dbReference type="SUPFAM" id="SSF57903">
    <property type="entry name" value="FYVE/PHD zinc finger"/>
    <property type="match status" value="1"/>
</dbReference>
<dbReference type="PROSITE" id="PS01359">
    <property type="entry name" value="ZF_PHD_1"/>
    <property type="match status" value="1"/>
</dbReference>
<keyword evidence="2" id="KW-0863">Zinc-finger</keyword>
<dbReference type="InterPro" id="IPR019786">
    <property type="entry name" value="Zinc_finger_PHD-type_CS"/>
</dbReference>
<keyword evidence="1" id="KW-0479">Metal-binding</keyword>
<dbReference type="InterPro" id="IPR011011">
    <property type="entry name" value="Znf_FYVE_PHD"/>
</dbReference>
<dbReference type="AlphaFoldDB" id="A0A9P8UK06"/>
<dbReference type="RefSeq" id="XP_045957868.1">
    <property type="nucleotide sequence ID" value="XM_046100284.1"/>
</dbReference>
<evidence type="ECO:0000256" key="5">
    <source>
        <dbReference type="SAM" id="MobiDB-lite"/>
    </source>
</evidence>
<gene>
    <name evidence="6" type="ORF">BKA67DRAFT_537231</name>
</gene>
<organism evidence="6 7">
    <name type="scientific">Truncatella angustata</name>
    <dbReference type="NCBI Taxonomy" id="152316"/>
    <lineage>
        <taxon>Eukaryota</taxon>
        <taxon>Fungi</taxon>
        <taxon>Dikarya</taxon>
        <taxon>Ascomycota</taxon>
        <taxon>Pezizomycotina</taxon>
        <taxon>Sordariomycetes</taxon>
        <taxon>Xylariomycetidae</taxon>
        <taxon>Amphisphaeriales</taxon>
        <taxon>Sporocadaceae</taxon>
        <taxon>Truncatella</taxon>
    </lineage>
</organism>
<dbReference type="CDD" id="cd21552">
    <property type="entry name" value="VEFS-box_ctSUZ12-like"/>
    <property type="match status" value="1"/>
</dbReference>
<dbReference type="Proteomes" id="UP000758603">
    <property type="component" value="Unassembled WGS sequence"/>
</dbReference>
<evidence type="ECO:0008006" key="8">
    <source>
        <dbReference type="Google" id="ProtNLM"/>
    </source>
</evidence>
<keyword evidence="3" id="KW-0862">Zinc</keyword>
<name>A0A9P8UK06_9PEZI</name>
<keyword evidence="7" id="KW-1185">Reference proteome</keyword>
<evidence type="ECO:0000256" key="2">
    <source>
        <dbReference type="ARBA" id="ARBA00022771"/>
    </source>
</evidence>
<feature type="region of interest" description="Disordered" evidence="5">
    <location>
        <begin position="819"/>
        <end position="852"/>
    </location>
</feature>
<evidence type="ECO:0000256" key="4">
    <source>
        <dbReference type="SAM" id="Coils"/>
    </source>
</evidence>
<dbReference type="GO" id="GO:0008270">
    <property type="term" value="F:zinc ion binding"/>
    <property type="evidence" value="ECO:0007669"/>
    <property type="project" value="UniProtKB-KW"/>
</dbReference>
<evidence type="ECO:0000256" key="3">
    <source>
        <dbReference type="ARBA" id="ARBA00022833"/>
    </source>
</evidence>
<dbReference type="PANTHER" id="PTHR46082">
    <property type="entry name" value="ATP/GTP-BINDING PROTEIN-RELATED"/>
    <property type="match status" value="1"/>
</dbReference>
<keyword evidence="4" id="KW-0175">Coiled coil</keyword>
<protein>
    <recommendedName>
        <fullName evidence="8">Zinc finger PHD-type domain-containing protein</fullName>
    </recommendedName>
</protein>
<dbReference type="Gene3D" id="1.25.40.10">
    <property type="entry name" value="Tetratricopeptide repeat domain"/>
    <property type="match status" value="1"/>
</dbReference>
<feature type="compositionally biased region" description="Polar residues" evidence="5">
    <location>
        <begin position="838"/>
        <end position="852"/>
    </location>
</feature>
<feature type="region of interest" description="Disordered" evidence="5">
    <location>
        <begin position="681"/>
        <end position="704"/>
    </location>
</feature>
<dbReference type="PANTHER" id="PTHR46082:SF6">
    <property type="entry name" value="AAA+ ATPASE DOMAIN-CONTAINING PROTEIN-RELATED"/>
    <property type="match status" value="1"/>
</dbReference>
<dbReference type="InterPro" id="IPR053137">
    <property type="entry name" value="NLR-like"/>
</dbReference>
<sequence length="1161" mass="131296">MYCTVDNENAFLIRGKNLFLMRAVFRSRIRILRDHAGTLAASAAQHENVTFWGAEDNIVPPERARFGLPGDRENVVKLNADQSSEVRFSESRMSNRRHCYILPRNLKFTGRSDVLKRPQKKLFIQQDCQKLTVLDLDGVGNRRPRGSWYDGHLEPEESGKWFLVVDNVDDVEIRYGSFDPESVTGYVALEVAGLDVVDLKEMGSEEAVSLLEKSLSRQQLLGDKQIVAELLEELAHLPLAIAQAVAYLNRNRQAFMSSYRKLLRGSEKDMVGLLSREFRDGSPFQASQRSVATTWLVSFDQISVSDKDATRLLSFISCIEFKAILRSLLPRMETAEVMEHAIGTLCGNAFLLNRVFPSSDKANRERWRTYLPHAVRALHESGEHRIQERHDLFYRVGQCFFKDRRFKEAVKALEETSGLRRDQMSDTASARLTSEYELTRAYLDDRRIKDMIVIYERAVAVREQTLDERDHDRLGVTTRTLTAELNGVPASQKKLPTEDLRVFRPAGYCVLAQKCPARSFIRRRSQPIMVRDGLRQSDRVHKPLTKTGKTKTCAKSLPNRRVEDLEANNIQVNTSTPQPIRQTTTRPATNSGTGDARNDGQVLQEAVNSIAHSLKDELRKVQLEKERLKEGLLKTKNQLVAELIRTKEQISKELQVTFQQIHQSQNNPPRLQEVSQPLEEFGEPQTNERERLQQTSNDQPEEGQIDECVEPSLPSQAISKPHDNQDIAHIHNQMERTKTRRSGPSLKRKTIGLGETGKVFSAVVFYNPTHCEMEAAMYLPPGQPMPDLNQLFRDLAGGRISASQQPRTIQTECLSGRPMKRSKISGRAVPRIHLEQPLNDNPENEQQGKQFSSADSFVNEKNSVDETPMPRNLEIGPVALYPNESASPNHQQFRDVICQAGANLTAGSLEPSSPKRYNYDTAAEITLARAANRARPKPAPAKHIASCLGPATQRIPDIDQPIYDRISKAVLKPFAVVDEPLVNDSWQLQKHRDIIRDYTDVHPDEKEYIYVWDAFAQAHKANNAPYFDDIYLEFIEEKASWLVALQTRTNEAMKHLLYLNARDALNKSTVSNALSILRNARSQARPALVEAESACAGSDTYFSKSGCAICGQPFAGPRQVICANLDCDDPFYHDDCVRNKAKMPVDSRDWRCNGCCEVPAS</sequence>
<feature type="region of interest" description="Disordered" evidence="5">
    <location>
        <begin position="576"/>
        <end position="599"/>
    </location>
</feature>
<feature type="compositionally biased region" description="Low complexity" evidence="5">
    <location>
        <begin position="576"/>
        <end position="589"/>
    </location>
</feature>
<dbReference type="OrthoDB" id="166746at2759"/>
<dbReference type="GeneID" id="70129176"/>